<keyword evidence="3 6" id="KW-0808">Transferase</keyword>
<name>A0A448E085_PSEFL</name>
<keyword evidence="4 6" id="KW-0547">Nucleotide-binding</keyword>
<keyword evidence="8" id="KW-0418">Kinase</keyword>
<dbReference type="Gene3D" id="3.40.50.300">
    <property type="entry name" value="P-loop containing nucleotide triphosphate hydrolases"/>
    <property type="match status" value="1"/>
</dbReference>
<dbReference type="InterPro" id="IPR027417">
    <property type="entry name" value="P-loop_NTPase"/>
</dbReference>
<accession>A0A448E085</accession>
<evidence type="ECO:0000256" key="1">
    <source>
        <dbReference type="ARBA" id="ARBA00000373"/>
    </source>
</evidence>
<evidence type="ECO:0000313" key="8">
    <source>
        <dbReference type="EMBL" id="VEF12396.1"/>
    </source>
</evidence>
<dbReference type="GO" id="GO:0005524">
    <property type="term" value="F:ATP binding"/>
    <property type="evidence" value="ECO:0007669"/>
    <property type="project" value="UniProtKB-KW"/>
</dbReference>
<dbReference type="HAMAP" id="MF_00836">
    <property type="entry name" value="PhnN"/>
    <property type="match status" value="1"/>
</dbReference>
<evidence type="ECO:0000256" key="5">
    <source>
        <dbReference type="ARBA" id="ARBA00022840"/>
    </source>
</evidence>
<keyword evidence="5 6" id="KW-0067">ATP-binding</keyword>
<dbReference type="Proteomes" id="UP000281909">
    <property type="component" value="Chromosome"/>
</dbReference>
<evidence type="ECO:0000256" key="6">
    <source>
        <dbReference type="HAMAP-Rule" id="MF_00836"/>
    </source>
</evidence>
<comment type="function">
    <text evidence="6">Catalyzes the phosphorylation of ribose 1,5-bisphosphate to 5-phospho-D-ribosyl alpha-1-diphosphate (PRPP).</text>
</comment>
<evidence type="ECO:0000256" key="4">
    <source>
        <dbReference type="ARBA" id="ARBA00022741"/>
    </source>
</evidence>
<dbReference type="GO" id="GO:0019634">
    <property type="term" value="P:organic phosphonate metabolic process"/>
    <property type="evidence" value="ECO:0007669"/>
    <property type="project" value="UniProtKB-UniRule"/>
</dbReference>
<proteinExistence type="inferred from homology"/>
<evidence type="ECO:0000259" key="7">
    <source>
        <dbReference type="SMART" id="SM00072"/>
    </source>
</evidence>
<dbReference type="NCBIfam" id="NF007485">
    <property type="entry name" value="PRK10078.1"/>
    <property type="match status" value="1"/>
</dbReference>
<dbReference type="OrthoDB" id="341217at2"/>
<comment type="pathway">
    <text evidence="2 6">Metabolic intermediate biosynthesis; 5-phospho-alpha-D-ribose 1-diphosphate biosynthesis; 5-phospho-alpha-D-ribose 1-diphosphate from D-ribose 5-phosphate (route II): step 3/3.</text>
</comment>
<dbReference type="AlphaFoldDB" id="A0A448E085"/>
<dbReference type="InterPro" id="IPR012699">
    <property type="entry name" value="PhnN"/>
</dbReference>
<evidence type="ECO:0000313" key="9">
    <source>
        <dbReference type="Proteomes" id="UP000281909"/>
    </source>
</evidence>
<dbReference type="RefSeq" id="WP_126365622.1">
    <property type="nucleotide sequence ID" value="NZ_LR134318.1"/>
</dbReference>
<protein>
    <recommendedName>
        <fullName evidence="6">Ribose 1,5-bisphosphate phosphokinase PhnN</fullName>
        <ecNumber evidence="6">2.7.4.23</ecNumber>
    </recommendedName>
    <alternativeName>
        <fullName evidence="6">Ribose 1,5-bisphosphokinase</fullName>
    </alternativeName>
</protein>
<dbReference type="NCBIfam" id="TIGR02322">
    <property type="entry name" value="phosphon_PhnN"/>
    <property type="match status" value="1"/>
</dbReference>
<dbReference type="SMART" id="SM00072">
    <property type="entry name" value="GuKc"/>
    <property type="match status" value="1"/>
</dbReference>
<comment type="catalytic activity">
    <reaction evidence="1 6">
        <text>alpha-D-ribose 1,5-bisphosphate + ATP = 5-phospho-alpha-D-ribose 1-diphosphate + ADP</text>
        <dbReference type="Rhea" id="RHEA:20109"/>
        <dbReference type="ChEBI" id="CHEBI:30616"/>
        <dbReference type="ChEBI" id="CHEBI:58017"/>
        <dbReference type="ChEBI" id="CHEBI:68688"/>
        <dbReference type="ChEBI" id="CHEBI:456216"/>
        <dbReference type="EC" id="2.7.4.23"/>
    </reaction>
</comment>
<dbReference type="SUPFAM" id="SSF52540">
    <property type="entry name" value="P-loop containing nucleoside triphosphate hydrolases"/>
    <property type="match status" value="1"/>
</dbReference>
<dbReference type="GO" id="GO:0033863">
    <property type="term" value="F:ribose 1,5-bisphosphate phosphokinase activity"/>
    <property type="evidence" value="ECO:0007669"/>
    <property type="project" value="UniProtKB-UniRule"/>
</dbReference>
<dbReference type="EC" id="2.7.4.23" evidence="6"/>
<evidence type="ECO:0000256" key="2">
    <source>
        <dbReference type="ARBA" id="ARBA00005069"/>
    </source>
</evidence>
<dbReference type="InterPro" id="IPR008145">
    <property type="entry name" value="GK/Ca_channel_bsu"/>
</dbReference>
<sequence>MDGRVIYLMGPSGSGNDSLIAAARLALVASGCEIVQRVITRSAESVGEDAKGVSLDQFERLERAGEFALAWQANGLSYGIPIAIDQWLRGGRDVLVNGSRANLRQALERYPTLLPILLTVRDDVLRERLIKRGRETLEQIDARIARNALFQDRRSSDATVHVIDNSGELSHAVQELLALIQLTGATDRT</sequence>
<reference evidence="8 9" key="1">
    <citation type="submission" date="2018-12" db="EMBL/GenBank/DDBJ databases">
        <authorList>
            <consortium name="Pathogen Informatics"/>
        </authorList>
    </citation>
    <scope>NUCLEOTIDE SEQUENCE [LARGE SCALE GENOMIC DNA]</scope>
    <source>
        <strain evidence="8 9">NCTC9428</strain>
    </source>
</reference>
<gene>
    <name evidence="6 8" type="primary">phnN</name>
    <name evidence="8" type="ORF">NCTC9428_04045</name>
</gene>
<dbReference type="UniPathway" id="UPA00087">
    <property type="reaction ID" value="UER00175"/>
</dbReference>
<feature type="domain" description="Guanylate kinase/L-type calcium channel beta subunit" evidence="7">
    <location>
        <begin position="2"/>
        <end position="184"/>
    </location>
</feature>
<dbReference type="GO" id="GO:0006015">
    <property type="term" value="P:5-phosphoribose 1-diphosphate biosynthetic process"/>
    <property type="evidence" value="ECO:0007669"/>
    <property type="project" value="UniProtKB-UniRule"/>
</dbReference>
<organism evidence="8 9">
    <name type="scientific">Pseudomonas fluorescens</name>
    <dbReference type="NCBI Taxonomy" id="294"/>
    <lineage>
        <taxon>Bacteria</taxon>
        <taxon>Pseudomonadati</taxon>
        <taxon>Pseudomonadota</taxon>
        <taxon>Gammaproteobacteria</taxon>
        <taxon>Pseudomonadales</taxon>
        <taxon>Pseudomonadaceae</taxon>
        <taxon>Pseudomonas</taxon>
    </lineage>
</organism>
<comment type="caution">
    <text evidence="6">Lacks conserved residue(s) required for the propagation of feature annotation.</text>
</comment>
<comment type="similarity">
    <text evidence="6">Belongs to the ribose 1,5-bisphosphokinase family.</text>
</comment>
<dbReference type="EMBL" id="LR134318">
    <property type="protein sequence ID" value="VEF12396.1"/>
    <property type="molecule type" value="Genomic_DNA"/>
</dbReference>
<evidence type="ECO:0000256" key="3">
    <source>
        <dbReference type="ARBA" id="ARBA00022679"/>
    </source>
</evidence>